<proteinExistence type="predicted"/>
<evidence type="ECO:0000313" key="1">
    <source>
        <dbReference type="EMBL" id="PRY85684.1"/>
    </source>
</evidence>
<sequence length="70" mass="8204">MNEETHGGETINIVIISSANHLLKQKLLPKKLEKIEFFLDFSNKIFTVYNTHLIVPIKLNLVYTNLYPRF</sequence>
<protein>
    <submittedName>
        <fullName evidence="1">Uncharacterized protein</fullName>
    </submittedName>
</protein>
<organism evidence="1 2">
    <name type="scientific">Mongoliibacter ruber</name>
    <dbReference type="NCBI Taxonomy" id="1750599"/>
    <lineage>
        <taxon>Bacteria</taxon>
        <taxon>Pseudomonadati</taxon>
        <taxon>Bacteroidota</taxon>
        <taxon>Cytophagia</taxon>
        <taxon>Cytophagales</taxon>
        <taxon>Cyclobacteriaceae</taxon>
        <taxon>Mongoliibacter</taxon>
    </lineage>
</organism>
<comment type="caution">
    <text evidence="1">The sequence shown here is derived from an EMBL/GenBank/DDBJ whole genome shotgun (WGS) entry which is preliminary data.</text>
</comment>
<name>A0A2T0WGN7_9BACT</name>
<accession>A0A2T0WGN7</accession>
<evidence type="ECO:0000313" key="2">
    <source>
        <dbReference type="Proteomes" id="UP000238157"/>
    </source>
</evidence>
<keyword evidence="2" id="KW-1185">Reference proteome</keyword>
<dbReference type="EMBL" id="PVTR01000011">
    <property type="protein sequence ID" value="PRY85684.1"/>
    <property type="molecule type" value="Genomic_DNA"/>
</dbReference>
<gene>
    <name evidence="1" type="ORF">CLW00_11126</name>
</gene>
<reference evidence="1 2" key="1">
    <citation type="submission" date="2018-03" db="EMBL/GenBank/DDBJ databases">
        <title>Genomic Encyclopedia of Archaeal and Bacterial Type Strains, Phase II (KMG-II): from individual species to whole genera.</title>
        <authorList>
            <person name="Goeker M."/>
        </authorList>
    </citation>
    <scope>NUCLEOTIDE SEQUENCE [LARGE SCALE GENOMIC DNA]</scope>
    <source>
        <strain evidence="1 2">DSM 27929</strain>
    </source>
</reference>
<dbReference type="Proteomes" id="UP000238157">
    <property type="component" value="Unassembled WGS sequence"/>
</dbReference>
<dbReference type="AlphaFoldDB" id="A0A2T0WGN7"/>